<dbReference type="EMBL" id="JBHUMV010000006">
    <property type="protein sequence ID" value="MFD2755374.1"/>
    <property type="molecule type" value="Genomic_DNA"/>
</dbReference>
<keyword evidence="2" id="KW-0472">Membrane</keyword>
<reference evidence="5" key="1">
    <citation type="journal article" date="2019" name="Int. J. Syst. Evol. Microbiol.">
        <title>The Global Catalogue of Microorganisms (GCM) 10K type strain sequencing project: providing services to taxonomists for standard genome sequencing and annotation.</title>
        <authorList>
            <consortium name="The Broad Institute Genomics Platform"/>
            <consortium name="The Broad Institute Genome Sequencing Center for Infectious Disease"/>
            <person name="Wu L."/>
            <person name="Ma J."/>
        </authorList>
    </citation>
    <scope>NUCLEOTIDE SEQUENCE [LARGE SCALE GENOMIC DNA]</scope>
    <source>
        <strain evidence="5">TISTR 1906</strain>
    </source>
</reference>
<evidence type="ECO:0000259" key="3">
    <source>
        <dbReference type="Pfam" id="PF13248"/>
    </source>
</evidence>
<evidence type="ECO:0000256" key="1">
    <source>
        <dbReference type="SAM" id="MobiDB-lite"/>
    </source>
</evidence>
<sequence>MRPDQSLGDIRITTLARAGEGLTQWRPMLVGFLTLLLTFLVFLAAQGLGSAIGGVTGGIARLVLSLAAAVVMMGGISAVGVMLMDKAREMPVRTIGEAFAFGLACIPKFLLFAVLLLAAVLAFLLVAAVVYFVCKLPVIGAILAFVAHPVLVLVAAAALVALIWVIYPLFAPAIWSGLGFKAALASMLGIARRRLVEVVLLELVLYFIIGVICVLLFAGLLPASFSLTTMGAAIIGGGQAASLAAAGYGASAFMGNTAVMGLVSGLGVLYCVVGALMAQVMIMGMNLVYLQAQEGLDASDAEGALDDLIGNVRKHAEEAKDRAMAAAEQVKARAAKAQESPAQPAQDAEAPQAVSPDRQASAGTYDTAAQLQAQALAQEQAAQERQREAQAHAQAERQRAEAAAQEAARLKAQEELAREAARQEAQRQAERLAAEQEAARRQAENEAKARAEAEARAQAAKPQPQLLACPSCHEAVAPDDRFCAHCGHKLV</sequence>
<feature type="transmembrane region" description="Helical" evidence="2">
    <location>
        <begin position="29"/>
        <end position="55"/>
    </location>
</feature>
<evidence type="ECO:0000313" key="5">
    <source>
        <dbReference type="Proteomes" id="UP001597463"/>
    </source>
</evidence>
<name>A0ABW5USE3_9BURK</name>
<feature type="transmembrane region" description="Helical" evidence="2">
    <location>
        <begin position="203"/>
        <end position="225"/>
    </location>
</feature>
<proteinExistence type="predicted"/>
<keyword evidence="2" id="KW-0812">Transmembrane</keyword>
<feature type="domain" description="Putative zinc-ribbon" evidence="3">
    <location>
        <begin position="468"/>
        <end position="490"/>
    </location>
</feature>
<feature type="compositionally biased region" description="Basic and acidic residues" evidence="1">
    <location>
        <begin position="408"/>
        <end position="455"/>
    </location>
</feature>
<keyword evidence="2" id="KW-1133">Transmembrane helix</keyword>
<accession>A0ABW5USE3</accession>
<dbReference type="RefSeq" id="WP_066483298.1">
    <property type="nucleotide sequence ID" value="NZ_BCNT01000022.1"/>
</dbReference>
<feature type="compositionally biased region" description="Basic and acidic residues" evidence="1">
    <location>
        <begin position="382"/>
        <end position="400"/>
    </location>
</feature>
<gene>
    <name evidence="4" type="ORF">ACFSW6_14860</name>
</gene>
<feature type="transmembrane region" description="Helical" evidence="2">
    <location>
        <begin position="231"/>
        <end position="250"/>
    </location>
</feature>
<feature type="transmembrane region" description="Helical" evidence="2">
    <location>
        <begin position="109"/>
        <end position="134"/>
    </location>
</feature>
<protein>
    <submittedName>
        <fullName evidence="4">Zinc ribbon domain-containing protein</fullName>
    </submittedName>
</protein>
<feature type="transmembrane region" description="Helical" evidence="2">
    <location>
        <begin position="173"/>
        <end position="191"/>
    </location>
</feature>
<feature type="transmembrane region" description="Helical" evidence="2">
    <location>
        <begin position="262"/>
        <end position="289"/>
    </location>
</feature>
<comment type="caution">
    <text evidence="4">The sequence shown here is derived from an EMBL/GenBank/DDBJ whole genome shotgun (WGS) entry which is preliminary data.</text>
</comment>
<feature type="transmembrane region" description="Helical" evidence="2">
    <location>
        <begin position="141"/>
        <end position="167"/>
    </location>
</feature>
<evidence type="ECO:0000313" key="4">
    <source>
        <dbReference type="EMBL" id="MFD2755374.1"/>
    </source>
</evidence>
<feature type="compositionally biased region" description="Low complexity" evidence="1">
    <location>
        <begin position="368"/>
        <end position="381"/>
    </location>
</feature>
<feature type="transmembrane region" description="Helical" evidence="2">
    <location>
        <begin position="62"/>
        <end position="84"/>
    </location>
</feature>
<dbReference type="Pfam" id="PF13248">
    <property type="entry name" value="Zn_ribbon_3"/>
    <property type="match status" value="1"/>
</dbReference>
<evidence type="ECO:0000256" key="2">
    <source>
        <dbReference type="SAM" id="Phobius"/>
    </source>
</evidence>
<dbReference type="Proteomes" id="UP001597463">
    <property type="component" value="Unassembled WGS sequence"/>
</dbReference>
<organism evidence="4 5">
    <name type="scientific">Comamonas terrae</name>
    <dbReference type="NCBI Taxonomy" id="673548"/>
    <lineage>
        <taxon>Bacteria</taxon>
        <taxon>Pseudomonadati</taxon>
        <taxon>Pseudomonadota</taxon>
        <taxon>Betaproteobacteria</taxon>
        <taxon>Burkholderiales</taxon>
        <taxon>Comamonadaceae</taxon>
        <taxon>Comamonas</taxon>
    </lineage>
</organism>
<feature type="region of interest" description="Disordered" evidence="1">
    <location>
        <begin position="320"/>
        <end position="463"/>
    </location>
</feature>
<dbReference type="InterPro" id="IPR059113">
    <property type="entry name" value="Znf_ribbon"/>
</dbReference>
<feature type="compositionally biased region" description="Low complexity" evidence="1">
    <location>
        <begin position="335"/>
        <end position="353"/>
    </location>
</feature>
<keyword evidence="5" id="KW-1185">Reference proteome</keyword>